<evidence type="ECO:0000313" key="1">
    <source>
        <dbReference type="EMBL" id="GAQ92364.1"/>
    </source>
</evidence>
<protein>
    <submittedName>
        <fullName evidence="1">Putative retrotransposon protein with reverse transcriptase</fullName>
    </submittedName>
</protein>
<accession>A0A1Y1INP0</accession>
<dbReference type="InterPro" id="IPR039537">
    <property type="entry name" value="Retrotran_Ty1/copia-like"/>
</dbReference>
<keyword evidence="1" id="KW-0695">RNA-directed DNA polymerase</keyword>
<dbReference type="EMBL" id="DF237943">
    <property type="protein sequence ID" value="GAQ92364.1"/>
    <property type="molecule type" value="Genomic_DNA"/>
</dbReference>
<keyword evidence="1" id="KW-0808">Transferase</keyword>
<dbReference type="GO" id="GO:0003964">
    <property type="term" value="F:RNA-directed DNA polymerase activity"/>
    <property type="evidence" value="ECO:0007669"/>
    <property type="project" value="UniProtKB-KW"/>
</dbReference>
<dbReference type="STRING" id="105231.A0A1Y1INP0"/>
<dbReference type="Proteomes" id="UP000054558">
    <property type="component" value="Unassembled WGS sequence"/>
</dbReference>
<dbReference type="AlphaFoldDB" id="A0A1Y1INP0"/>
<proteinExistence type="predicted"/>
<keyword evidence="1" id="KW-0548">Nucleotidyltransferase</keyword>
<name>A0A1Y1INP0_KLENI</name>
<dbReference type="InterPro" id="IPR036397">
    <property type="entry name" value="RNaseH_sf"/>
</dbReference>
<dbReference type="SUPFAM" id="SSF53098">
    <property type="entry name" value="Ribonuclease H-like"/>
    <property type="match status" value="1"/>
</dbReference>
<dbReference type="PANTHER" id="PTHR42648">
    <property type="entry name" value="TRANSPOSASE, PUTATIVE-RELATED"/>
    <property type="match status" value="1"/>
</dbReference>
<dbReference type="InterPro" id="IPR012337">
    <property type="entry name" value="RNaseH-like_sf"/>
</dbReference>
<organism evidence="1 2">
    <name type="scientific">Klebsormidium nitens</name>
    <name type="common">Green alga</name>
    <name type="synonym">Ulothrix nitens</name>
    <dbReference type="NCBI Taxonomy" id="105231"/>
    <lineage>
        <taxon>Eukaryota</taxon>
        <taxon>Viridiplantae</taxon>
        <taxon>Streptophyta</taxon>
        <taxon>Klebsormidiophyceae</taxon>
        <taxon>Klebsormidiales</taxon>
        <taxon>Klebsormidiaceae</taxon>
        <taxon>Klebsormidium</taxon>
    </lineage>
</organism>
<dbReference type="OrthoDB" id="1751476at2759"/>
<keyword evidence="2" id="KW-1185">Reference proteome</keyword>
<evidence type="ECO:0000313" key="2">
    <source>
        <dbReference type="Proteomes" id="UP000054558"/>
    </source>
</evidence>
<dbReference type="Gene3D" id="3.30.420.10">
    <property type="entry name" value="Ribonuclease H-like superfamily/Ribonuclease H"/>
    <property type="match status" value="1"/>
</dbReference>
<dbReference type="GO" id="GO:0003676">
    <property type="term" value="F:nucleic acid binding"/>
    <property type="evidence" value="ECO:0007669"/>
    <property type="project" value="InterPro"/>
</dbReference>
<dbReference type="PANTHER" id="PTHR42648:SF28">
    <property type="entry name" value="TRANSPOSON-ENCODED PROTEIN WITH RIBONUCLEASE H-LIKE AND RETROVIRUS ZINC FINGER-LIKE DOMAINS"/>
    <property type="match status" value="1"/>
</dbReference>
<reference evidence="1 2" key="1">
    <citation type="journal article" date="2014" name="Nat. Commun.">
        <title>Klebsormidium flaccidum genome reveals primary factors for plant terrestrial adaptation.</title>
        <authorList>
            <person name="Hori K."/>
            <person name="Maruyama F."/>
            <person name="Fujisawa T."/>
            <person name="Togashi T."/>
            <person name="Yamamoto N."/>
            <person name="Seo M."/>
            <person name="Sato S."/>
            <person name="Yamada T."/>
            <person name="Mori H."/>
            <person name="Tajima N."/>
            <person name="Moriyama T."/>
            <person name="Ikeuchi M."/>
            <person name="Watanabe M."/>
            <person name="Wada H."/>
            <person name="Kobayashi K."/>
            <person name="Saito M."/>
            <person name="Masuda T."/>
            <person name="Sasaki-Sekimoto Y."/>
            <person name="Mashiguchi K."/>
            <person name="Awai K."/>
            <person name="Shimojima M."/>
            <person name="Masuda S."/>
            <person name="Iwai M."/>
            <person name="Nobusawa T."/>
            <person name="Narise T."/>
            <person name="Kondo S."/>
            <person name="Saito H."/>
            <person name="Sato R."/>
            <person name="Murakawa M."/>
            <person name="Ihara Y."/>
            <person name="Oshima-Yamada Y."/>
            <person name="Ohtaka K."/>
            <person name="Satoh M."/>
            <person name="Sonobe K."/>
            <person name="Ishii M."/>
            <person name="Ohtani R."/>
            <person name="Kanamori-Sato M."/>
            <person name="Honoki R."/>
            <person name="Miyazaki D."/>
            <person name="Mochizuki H."/>
            <person name="Umetsu J."/>
            <person name="Higashi K."/>
            <person name="Shibata D."/>
            <person name="Kamiya Y."/>
            <person name="Sato N."/>
            <person name="Nakamura Y."/>
            <person name="Tabata S."/>
            <person name="Ida S."/>
            <person name="Kurokawa K."/>
            <person name="Ohta H."/>
        </authorList>
    </citation>
    <scope>NUCLEOTIDE SEQUENCE [LARGE SCALE GENOMIC DNA]</scope>
    <source>
        <strain evidence="1 2">NIES-2285</strain>
    </source>
</reference>
<sequence length="134" mass="15005">MLELLESRTPAIKVGNKGFLEVAGVGTVEVRCEAPTDERVNLLWKELDSKESTELLELVHMDVCGPMPVTSKGGSRYLPTFLDDYSKFSMVQPMKRKSDVTAVTEGVFARLRLQVGKKSRQCKRTGMGITLRRE</sequence>
<gene>
    <name evidence="1" type="ORF">KFL_009940030</name>
</gene>